<keyword evidence="2" id="KW-1185">Reference proteome</keyword>
<dbReference type="KEGG" id="salq:SYNTR_1135"/>
<accession>A0A6I6DA68</accession>
<dbReference type="SUPFAM" id="SSF53335">
    <property type="entry name" value="S-adenosyl-L-methionine-dependent methyltransferases"/>
    <property type="match status" value="1"/>
</dbReference>
<reference evidence="2" key="1">
    <citation type="journal article" date="2019" name="Microbiology">
        <title>Complete Genome Sequence of an Uncultured Bacterium of the Candidate Phylum Bipolaricaulota.</title>
        <authorList>
            <person name="Kadnikov V.V."/>
            <person name="Mardanov A.V."/>
            <person name="Beletsky A.V."/>
            <person name="Frank Y.A."/>
            <person name="Karnachuk O.V."/>
            <person name="Ravin N.V."/>
        </authorList>
    </citation>
    <scope>NUCLEOTIDE SEQUENCE [LARGE SCALE GENOMIC DNA]</scope>
</reference>
<organism evidence="1 2">
    <name type="scientific">Candidatus Syntrophocurvum alkaliphilum</name>
    <dbReference type="NCBI Taxonomy" id="2293317"/>
    <lineage>
        <taxon>Bacteria</taxon>
        <taxon>Bacillati</taxon>
        <taxon>Bacillota</taxon>
        <taxon>Clostridia</taxon>
        <taxon>Eubacteriales</taxon>
        <taxon>Syntrophomonadaceae</taxon>
        <taxon>Candidatus Syntrophocurvum</taxon>
    </lineage>
</organism>
<sequence>MASIIPTSKFGIKHVCEKIDFSNCKLIVEYGPATGVFSDFLLKHMPDDANLILIERNPDFAKTLQESFDDKRVMVFNDSAENISDIMHKYTDKSANYIISGIPFSFFPSSLTDEIIAKSYEALLPEGKFLAYQTFFQKNAHLKDYLDKYFENVTHAYEPLNIPPMRIYEAVK</sequence>
<dbReference type="GO" id="GO:0003723">
    <property type="term" value="F:RNA binding"/>
    <property type="evidence" value="ECO:0007669"/>
    <property type="project" value="UniProtKB-KW"/>
</dbReference>
<dbReference type="Gene3D" id="3.40.50.150">
    <property type="entry name" value="Vaccinia Virus protein VP39"/>
    <property type="match status" value="1"/>
</dbReference>
<name>A0A6I6DA68_9FIRM</name>
<dbReference type="RefSeq" id="WP_197079208.1">
    <property type="nucleotide sequence ID" value="NZ_CP046457.1"/>
</dbReference>
<protein>
    <submittedName>
        <fullName evidence="1">Uncharacterized protein</fullName>
    </submittedName>
</protein>
<proteinExistence type="predicted"/>
<dbReference type="AlphaFoldDB" id="A0A6I6DA68"/>
<evidence type="ECO:0000313" key="2">
    <source>
        <dbReference type="Proteomes" id="UP000426444"/>
    </source>
</evidence>
<evidence type="ECO:0000313" key="1">
    <source>
        <dbReference type="EMBL" id="QGT99728.1"/>
    </source>
</evidence>
<dbReference type="GO" id="GO:0032259">
    <property type="term" value="P:methylation"/>
    <property type="evidence" value="ECO:0007669"/>
    <property type="project" value="UniProtKB-KW"/>
</dbReference>
<gene>
    <name evidence="1" type="ORF">SYNTR_1135</name>
</gene>
<dbReference type="Proteomes" id="UP000426444">
    <property type="component" value="Chromosome"/>
</dbReference>
<dbReference type="InterPro" id="IPR029063">
    <property type="entry name" value="SAM-dependent_MTases_sf"/>
</dbReference>
<dbReference type="GO" id="GO:0008168">
    <property type="term" value="F:methyltransferase activity"/>
    <property type="evidence" value="ECO:0007669"/>
    <property type="project" value="UniProtKB-KW"/>
</dbReference>
<dbReference type="EMBL" id="CP046457">
    <property type="protein sequence ID" value="QGT99728.1"/>
    <property type="molecule type" value="Genomic_DNA"/>
</dbReference>